<dbReference type="OrthoDB" id="5176673at2"/>
<proteinExistence type="predicted"/>
<keyword evidence="2" id="KW-1185">Reference proteome</keyword>
<sequence>MPDTDDDAALGTLALRPERLFVPADARRLGIRKDDLRAWVRRGMVRHLGRGVYAVGEAPEGPEEAHRQLIKALLLGHPTAVASHHSALVLHGLDVYGVDLATAYATWTNDGPTRTRGAFRTIRTTRPPEVKAVDGWATVTPAWAIAQTAARFGVVAGVVSADHALKRKLVTMDDLIYAVAEHEETMGVGRMRAMLDRCDGSSESVGESRLRLICEDSGSRSSHSSASSAGVE</sequence>
<evidence type="ECO:0000313" key="1">
    <source>
        <dbReference type="EMBL" id="AKU15198.1"/>
    </source>
</evidence>
<dbReference type="RefSeq" id="WP_052589959.1">
    <property type="nucleotide sequence ID" value="NZ_CP011112.1"/>
</dbReference>
<gene>
    <name evidence="1" type="ORF">VV02_03855</name>
</gene>
<name>A0A0K1JF47_9MICO</name>
<protein>
    <recommendedName>
        <fullName evidence="3">AbiEi antitoxin C-terminal domain-containing protein</fullName>
    </recommendedName>
</protein>
<dbReference type="Proteomes" id="UP000066480">
    <property type="component" value="Chromosome"/>
</dbReference>
<dbReference type="AlphaFoldDB" id="A0A0K1JF47"/>
<dbReference type="EMBL" id="CP011112">
    <property type="protein sequence ID" value="AKU15198.1"/>
    <property type="molecule type" value="Genomic_DNA"/>
</dbReference>
<dbReference type="STRING" id="571913.VV02_03855"/>
<reference evidence="1 2" key="1">
    <citation type="submission" date="2015-03" db="EMBL/GenBank/DDBJ databases">
        <title>Luteipulveratus halotolerans sp. nov., a novel actinobacterium (Dermacoccaceae) from Sarawak, Malaysia.</title>
        <authorList>
            <person name="Juboi H."/>
            <person name="Basik A."/>
            <person name="Shamsul S.S."/>
            <person name="Arnold P."/>
            <person name="Schmitt E.K."/>
            <person name="Sanglier J.-J."/>
            <person name="Yeo T."/>
        </authorList>
    </citation>
    <scope>NUCLEOTIDE SEQUENCE [LARGE SCALE GENOMIC DNA]</scope>
    <source>
        <strain evidence="1 2">MN07-A0370</strain>
    </source>
</reference>
<organism evidence="1 2">
    <name type="scientific">Luteipulveratus mongoliensis</name>
    <dbReference type="NCBI Taxonomy" id="571913"/>
    <lineage>
        <taxon>Bacteria</taxon>
        <taxon>Bacillati</taxon>
        <taxon>Actinomycetota</taxon>
        <taxon>Actinomycetes</taxon>
        <taxon>Micrococcales</taxon>
        <taxon>Dermacoccaceae</taxon>
        <taxon>Luteipulveratus</taxon>
    </lineage>
</organism>
<dbReference type="KEGG" id="lmoi:VV02_03855"/>
<evidence type="ECO:0000313" key="2">
    <source>
        <dbReference type="Proteomes" id="UP000066480"/>
    </source>
</evidence>
<evidence type="ECO:0008006" key="3">
    <source>
        <dbReference type="Google" id="ProtNLM"/>
    </source>
</evidence>
<accession>A0A0K1JF47</accession>